<dbReference type="EMBL" id="JBGFTU010000018">
    <property type="protein sequence ID" value="MEZ0166172.1"/>
    <property type="molecule type" value="Genomic_DNA"/>
</dbReference>
<sequence length="71" mass="7320">MQRSGRDAVVSGADVLVGLTLLLVAGAAAGGARWGTAALAAVVALLWWAAAWWRLGRARATRPARRARPAG</sequence>
<feature type="transmembrane region" description="Helical" evidence="1">
    <location>
        <begin position="37"/>
        <end position="56"/>
    </location>
</feature>
<dbReference type="Proteomes" id="UP001565927">
    <property type="component" value="Unassembled WGS sequence"/>
</dbReference>
<gene>
    <name evidence="2" type="ORF">AB2L27_15540</name>
</gene>
<keyword evidence="1" id="KW-0472">Membrane</keyword>
<evidence type="ECO:0000256" key="1">
    <source>
        <dbReference type="SAM" id="Phobius"/>
    </source>
</evidence>
<organism evidence="2 3">
    <name type="scientific">Kineococcus halophytocola</name>
    <dbReference type="NCBI Taxonomy" id="3234027"/>
    <lineage>
        <taxon>Bacteria</taxon>
        <taxon>Bacillati</taxon>
        <taxon>Actinomycetota</taxon>
        <taxon>Actinomycetes</taxon>
        <taxon>Kineosporiales</taxon>
        <taxon>Kineosporiaceae</taxon>
        <taxon>Kineococcus</taxon>
    </lineage>
</organism>
<feature type="transmembrane region" description="Helical" evidence="1">
    <location>
        <begin position="12"/>
        <end position="31"/>
    </location>
</feature>
<proteinExistence type="predicted"/>
<evidence type="ECO:0000313" key="3">
    <source>
        <dbReference type="Proteomes" id="UP001565927"/>
    </source>
</evidence>
<evidence type="ECO:0000313" key="2">
    <source>
        <dbReference type="EMBL" id="MEZ0166172.1"/>
    </source>
</evidence>
<keyword evidence="3" id="KW-1185">Reference proteome</keyword>
<keyword evidence="1" id="KW-0812">Transmembrane</keyword>
<name>A0ABV4H3L1_9ACTN</name>
<reference evidence="2 3" key="1">
    <citation type="submission" date="2024-07" db="EMBL/GenBank/DDBJ databases">
        <authorList>
            <person name="Thanompreechachai J."/>
            <person name="Duangmal K."/>
        </authorList>
    </citation>
    <scope>NUCLEOTIDE SEQUENCE [LARGE SCALE GENOMIC DNA]</scope>
    <source>
        <strain evidence="2 3">LSe6-4</strain>
    </source>
</reference>
<comment type="caution">
    <text evidence="2">The sequence shown here is derived from an EMBL/GenBank/DDBJ whole genome shotgun (WGS) entry which is preliminary data.</text>
</comment>
<dbReference type="RefSeq" id="WP_370442392.1">
    <property type="nucleotide sequence ID" value="NZ_JBGFTU010000018.1"/>
</dbReference>
<accession>A0ABV4H3L1</accession>
<keyword evidence="1" id="KW-1133">Transmembrane helix</keyword>
<protein>
    <submittedName>
        <fullName evidence="2">Uncharacterized protein</fullName>
    </submittedName>
</protein>